<keyword evidence="1" id="KW-1133">Transmembrane helix</keyword>
<reference evidence="2 3" key="1">
    <citation type="submission" date="2023-08" db="EMBL/GenBank/DDBJ databases">
        <authorList>
            <person name="Park J.-S."/>
        </authorList>
    </citation>
    <scope>NUCLEOTIDE SEQUENCE [LARGE SCALE GENOMIC DNA]</scope>
    <source>
        <strain evidence="2 3">2205SS18-9</strain>
    </source>
</reference>
<feature type="transmembrane region" description="Helical" evidence="1">
    <location>
        <begin position="12"/>
        <end position="34"/>
    </location>
</feature>
<evidence type="ECO:0000313" key="3">
    <source>
        <dbReference type="Proteomes" id="UP001231941"/>
    </source>
</evidence>
<keyword evidence="1" id="KW-0472">Membrane</keyword>
<protein>
    <submittedName>
        <fullName evidence="2">Uncharacterized protein</fullName>
    </submittedName>
</protein>
<gene>
    <name evidence="2" type="ORF">Q5Y73_08955</name>
</gene>
<accession>A0ABT9IY33</accession>
<dbReference type="Proteomes" id="UP001231941">
    <property type="component" value="Unassembled WGS sequence"/>
</dbReference>
<sequence length="41" mass="4910">MKNEHETNIKVYTIIFFHEFFLLSNLSLATSWAYPFVVWDG</sequence>
<evidence type="ECO:0000256" key="1">
    <source>
        <dbReference type="SAM" id="Phobius"/>
    </source>
</evidence>
<evidence type="ECO:0000313" key="2">
    <source>
        <dbReference type="EMBL" id="MDP5274235.1"/>
    </source>
</evidence>
<dbReference type="RefSeq" id="WP_305991520.1">
    <property type="nucleotide sequence ID" value="NZ_JAVAMP010000002.1"/>
</dbReference>
<keyword evidence="1" id="KW-0812">Transmembrane</keyword>
<keyword evidence="3" id="KW-1185">Reference proteome</keyword>
<dbReference type="EMBL" id="JAVAMP010000002">
    <property type="protein sequence ID" value="MDP5274235.1"/>
    <property type="molecule type" value="Genomic_DNA"/>
</dbReference>
<proteinExistence type="predicted"/>
<name>A0ABT9IY33_9BACL</name>
<organism evidence="2 3">
    <name type="scientific">Chengkuizengella axinellae</name>
    <dbReference type="NCBI Taxonomy" id="3064388"/>
    <lineage>
        <taxon>Bacteria</taxon>
        <taxon>Bacillati</taxon>
        <taxon>Bacillota</taxon>
        <taxon>Bacilli</taxon>
        <taxon>Bacillales</taxon>
        <taxon>Paenibacillaceae</taxon>
        <taxon>Chengkuizengella</taxon>
    </lineage>
</organism>
<comment type="caution">
    <text evidence="2">The sequence shown here is derived from an EMBL/GenBank/DDBJ whole genome shotgun (WGS) entry which is preliminary data.</text>
</comment>